<reference evidence="9" key="2">
    <citation type="journal article" date="2017" name="Mol. Immunol.">
        <title>Microsomal glutathione transferase 2 modulates LTC4 synthesis and ROS production in Apostichopus japonicus.</title>
        <authorList>
            <person name="Zhang Z."/>
            <person name="Lv Z."/>
            <person name="Wei Z."/>
            <person name="Li C."/>
            <person name="Shao Y."/>
            <person name="Zhang W."/>
            <person name="Zhao X."/>
            <person name="Xiong J."/>
        </authorList>
    </citation>
    <scope>NUCLEOTIDE SEQUENCE</scope>
</reference>
<keyword evidence="3" id="KW-0434">Leukotriene biosynthesis</keyword>
<dbReference type="GO" id="GO:0005789">
    <property type="term" value="C:endoplasmic reticulum membrane"/>
    <property type="evidence" value="ECO:0007669"/>
    <property type="project" value="UniProtKB-SubCell"/>
</dbReference>
<protein>
    <submittedName>
        <fullName evidence="8">Glutathione S-transferase theta</fullName>
    </submittedName>
    <submittedName>
        <fullName evidence="9">Microsomal glutathione transferase 2</fullName>
    </submittedName>
</protein>
<dbReference type="GO" id="GO:0004602">
    <property type="term" value="F:glutathione peroxidase activity"/>
    <property type="evidence" value="ECO:0007669"/>
    <property type="project" value="TreeGrafter"/>
</dbReference>
<keyword evidence="8" id="KW-0808">Transferase</keyword>
<evidence type="ECO:0000313" key="9">
    <source>
        <dbReference type="EMBL" id="ATD51518.1"/>
    </source>
</evidence>
<organism evidence="8">
    <name type="scientific">Stichopus japonicus</name>
    <name type="common">Sea cucumber</name>
    <dbReference type="NCBI Taxonomy" id="307972"/>
    <lineage>
        <taxon>Eukaryota</taxon>
        <taxon>Metazoa</taxon>
        <taxon>Echinodermata</taxon>
        <taxon>Eleutherozoa</taxon>
        <taxon>Echinozoa</taxon>
        <taxon>Holothuroidea</taxon>
        <taxon>Aspidochirotacea</taxon>
        <taxon>Aspidochirotida</taxon>
        <taxon>Stichopodidae</taxon>
        <taxon>Apostichopus</taxon>
    </lineage>
</organism>
<dbReference type="GO" id="GO:0019370">
    <property type="term" value="P:leukotriene biosynthetic process"/>
    <property type="evidence" value="ECO:0007669"/>
    <property type="project" value="UniProtKB-KW"/>
</dbReference>
<keyword evidence="6 7" id="KW-0472">Membrane</keyword>
<evidence type="ECO:0000256" key="2">
    <source>
        <dbReference type="ARBA" id="ARBA00022692"/>
    </source>
</evidence>
<dbReference type="GO" id="GO:0008047">
    <property type="term" value="F:enzyme activator activity"/>
    <property type="evidence" value="ECO:0007669"/>
    <property type="project" value="InterPro"/>
</dbReference>
<reference evidence="8" key="1">
    <citation type="submission" date="2016-07" db="EMBL/GenBank/DDBJ databases">
        <title>Molecular cloning and function analysis of three genes from sea cucumber Apostichopus japonicus.</title>
        <authorList>
            <person name="Shao Y."/>
            <person name="Li C."/>
        </authorList>
    </citation>
    <scope>NUCLEOTIDE SEQUENCE</scope>
</reference>
<sequence length="161" mass="18348">MSDQVVHLRDLLAPSVVSLVASFQMGRFAWAVGQARRKFKVPVPQTDGDEGFVRVFRAQQNTLEFAPLFLPCVWISSLFVHPVPSTIVSLRYLYARRQYFEAYSKKAEDRVPHFITAVKCFQILLVMSAAGIINLSLKEYAGVDVFGKVVDFFRQYIPQLK</sequence>
<evidence type="ECO:0000256" key="5">
    <source>
        <dbReference type="ARBA" id="ARBA00022989"/>
    </source>
</evidence>
<comment type="subcellular location">
    <subcellularLocation>
        <location evidence="1">Endoplasmic reticulum membrane</location>
        <topology evidence="1">Multi-pass membrane protein</topology>
    </subcellularLocation>
</comment>
<evidence type="ECO:0000256" key="1">
    <source>
        <dbReference type="ARBA" id="ARBA00004477"/>
    </source>
</evidence>
<dbReference type="InterPro" id="IPR050997">
    <property type="entry name" value="MAPEG"/>
</dbReference>
<evidence type="ECO:0000256" key="7">
    <source>
        <dbReference type="SAM" id="Phobius"/>
    </source>
</evidence>
<dbReference type="PRINTS" id="PR00488">
    <property type="entry name" value="5LPOXGNASEAP"/>
</dbReference>
<feature type="transmembrane region" description="Helical" evidence="7">
    <location>
        <begin position="114"/>
        <end position="137"/>
    </location>
</feature>
<evidence type="ECO:0000256" key="3">
    <source>
        <dbReference type="ARBA" id="ARBA00022751"/>
    </source>
</evidence>
<dbReference type="InterPro" id="IPR001446">
    <property type="entry name" value="5_LipOase_AP"/>
</dbReference>
<keyword evidence="4" id="KW-0256">Endoplasmic reticulum</keyword>
<dbReference type="InterPro" id="IPR023352">
    <property type="entry name" value="MAPEG-like_dom_sf"/>
</dbReference>
<keyword evidence="5 7" id="KW-1133">Transmembrane helix</keyword>
<dbReference type="GO" id="GO:0005635">
    <property type="term" value="C:nuclear envelope"/>
    <property type="evidence" value="ECO:0007669"/>
    <property type="project" value="TreeGrafter"/>
</dbReference>
<accession>A0A219VGM9</accession>
<dbReference type="Gene3D" id="1.20.120.550">
    <property type="entry name" value="Membrane associated eicosanoid/glutathione metabolism-like domain"/>
    <property type="match status" value="1"/>
</dbReference>
<dbReference type="BRENDA" id="4.4.1.20">
    <property type="organism ID" value="5906"/>
</dbReference>
<feature type="transmembrane region" description="Helical" evidence="7">
    <location>
        <begin position="68"/>
        <end position="93"/>
    </location>
</feature>
<name>A0A219VGM9_STIJA</name>
<keyword evidence="2 7" id="KW-0812">Transmembrane</keyword>
<dbReference type="PANTHER" id="PTHR10250:SF15">
    <property type="entry name" value="MICROSOMAL GLUTATHIONE S-TRANSFERASE-RELATED"/>
    <property type="match status" value="1"/>
</dbReference>
<dbReference type="EMBL" id="KX503262">
    <property type="protein sequence ID" value="AOR82891.1"/>
    <property type="molecule type" value="mRNA"/>
</dbReference>
<dbReference type="GO" id="GO:0004364">
    <property type="term" value="F:glutathione transferase activity"/>
    <property type="evidence" value="ECO:0007669"/>
    <property type="project" value="TreeGrafter"/>
</dbReference>
<dbReference type="InterPro" id="IPR001129">
    <property type="entry name" value="Membr-assoc_MAPEG"/>
</dbReference>
<dbReference type="PANTHER" id="PTHR10250">
    <property type="entry name" value="MICROSOMAL GLUTATHIONE S-TRANSFERASE"/>
    <property type="match status" value="1"/>
</dbReference>
<evidence type="ECO:0000256" key="4">
    <source>
        <dbReference type="ARBA" id="ARBA00022824"/>
    </source>
</evidence>
<evidence type="ECO:0000256" key="6">
    <source>
        <dbReference type="ARBA" id="ARBA00023136"/>
    </source>
</evidence>
<dbReference type="SUPFAM" id="SSF161084">
    <property type="entry name" value="MAPEG domain-like"/>
    <property type="match status" value="1"/>
</dbReference>
<proteinExistence type="evidence at transcript level"/>
<dbReference type="AlphaFoldDB" id="A0A219VGM9"/>
<dbReference type="Pfam" id="PF01124">
    <property type="entry name" value="MAPEG"/>
    <property type="match status" value="1"/>
</dbReference>
<evidence type="ECO:0000313" key="8">
    <source>
        <dbReference type="EMBL" id="AOR82891.1"/>
    </source>
</evidence>
<dbReference type="EMBL" id="MF362999">
    <property type="protein sequence ID" value="ATD51518.1"/>
    <property type="molecule type" value="mRNA"/>
</dbReference>